<evidence type="ECO:0000256" key="7">
    <source>
        <dbReference type="ARBA" id="ARBA00041900"/>
    </source>
</evidence>
<dbReference type="PANTHER" id="PTHR43734">
    <property type="entry name" value="PHYTOENE DESATURASE"/>
    <property type="match status" value="1"/>
</dbReference>
<reference evidence="12" key="2">
    <citation type="submission" date="2020-09" db="EMBL/GenBank/DDBJ databases">
        <authorList>
            <person name="Sun Q."/>
            <person name="Zhou Y."/>
        </authorList>
    </citation>
    <scope>NUCLEOTIDE SEQUENCE</scope>
    <source>
        <strain evidence="12">CGMCC 1.6333</strain>
    </source>
</reference>
<evidence type="ECO:0000256" key="2">
    <source>
        <dbReference type="ARBA" id="ARBA00022746"/>
    </source>
</evidence>
<dbReference type="RefSeq" id="WP_117156921.1">
    <property type="nucleotide sequence ID" value="NZ_BMLG01000024.1"/>
</dbReference>
<evidence type="ECO:0000256" key="9">
    <source>
        <dbReference type="ARBA" id="ARBA00048532"/>
    </source>
</evidence>
<evidence type="ECO:0000256" key="5">
    <source>
        <dbReference type="ARBA" id="ARBA00038194"/>
    </source>
</evidence>
<dbReference type="SUPFAM" id="SSF51905">
    <property type="entry name" value="FAD/NAD(P)-binding domain"/>
    <property type="match status" value="1"/>
</dbReference>
<dbReference type="Pfam" id="PF01593">
    <property type="entry name" value="Amino_oxidase"/>
    <property type="match status" value="1"/>
</dbReference>
<dbReference type="InterPro" id="IPR002937">
    <property type="entry name" value="Amino_oxidase"/>
</dbReference>
<evidence type="ECO:0000256" key="6">
    <source>
        <dbReference type="ARBA" id="ARBA00039159"/>
    </source>
</evidence>
<keyword evidence="3 10" id="KW-0560">Oxidoreductase</keyword>
<keyword evidence="2 10" id="KW-0125">Carotenoid biosynthesis</keyword>
<comment type="cofactor">
    <cofactor evidence="1">
        <name>FAD</name>
        <dbReference type="ChEBI" id="CHEBI:57692"/>
    </cofactor>
</comment>
<dbReference type="GO" id="GO:0016491">
    <property type="term" value="F:oxidoreductase activity"/>
    <property type="evidence" value="ECO:0007669"/>
    <property type="project" value="UniProtKB-KW"/>
</dbReference>
<dbReference type="NCBIfam" id="TIGR02734">
    <property type="entry name" value="crtI_fam"/>
    <property type="match status" value="1"/>
</dbReference>
<dbReference type="InterPro" id="IPR036188">
    <property type="entry name" value="FAD/NAD-bd_sf"/>
</dbReference>
<dbReference type="Proteomes" id="UP000618460">
    <property type="component" value="Unassembled WGS sequence"/>
</dbReference>
<comment type="catalytic activity">
    <reaction evidence="9">
        <text>all-trans-4,4'-diaponeurosporene + 2 AH2 + 2 O2 = 4,4'-diaponeurosporenal + 2 A + 3 H2O</text>
        <dbReference type="Rhea" id="RHEA:56104"/>
        <dbReference type="ChEBI" id="CHEBI:13193"/>
        <dbReference type="ChEBI" id="CHEBI:15377"/>
        <dbReference type="ChEBI" id="CHEBI:15379"/>
        <dbReference type="ChEBI" id="CHEBI:17499"/>
        <dbReference type="ChEBI" id="CHEBI:62743"/>
        <dbReference type="ChEBI" id="CHEBI:79065"/>
    </reaction>
</comment>
<evidence type="ECO:0000256" key="4">
    <source>
        <dbReference type="ARBA" id="ARBA00037901"/>
    </source>
</evidence>
<evidence type="ECO:0000256" key="3">
    <source>
        <dbReference type="ARBA" id="ARBA00023002"/>
    </source>
</evidence>
<dbReference type="PROSITE" id="PS51257">
    <property type="entry name" value="PROKAR_LIPOPROTEIN"/>
    <property type="match status" value="1"/>
</dbReference>
<dbReference type="OrthoDB" id="9814556at2"/>
<comment type="similarity">
    <text evidence="5">Belongs to the carotenoid/retinoid oxidoreductase family. CrtP subfamily.</text>
</comment>
<evidence type="ECO:0000256" key="1">
    <source>
        <dbReference type="ARBA" id="ARBA00001974"/>
    </source>
</evidence>
<evidence type="ECO:0000256" key="10">
    <source>
        <dbReference type="RuleBase" id="RU362075"/>
    </source>
</evidence>
<dbReference type="Gene3D" id="3.50.50.60">
    <property type="entry name" value="FAD/NAD(P)-binding domain"/>
    <property type="match status" value="2"/>
</dbReference>
<proteinExistence type="inferred from homology"/>
<evidence type="ECO:0000313" key="12">
    <source>
        <dbReference type="EMBL" id="GGM40765.1"/>
    </source>
</evidence>
<reference evidence="12" key="1">
    <citation type="journal article" date="2014" name="Int. J. Syst. Evol. Microbiol.">
        <title>Complete genome sequence of Corynebacterium casei LMG S-19264T (=DSM 44701T), isolated from a smear-ripened cheese.</title>
        <authorList>
            <consortium name="US DOE Joint Genome Institute (JGI-PGF)"/>
            <person name="Walter F."/>
            <person name="Albersmeier A."/>
            <person name="Kalinowski J."/>
            <person name="Ruckert C."/>
        </authorList>
    </citation>
    <scope>NUCLEOTIDE SEQUENCE</scope>
    <source>
        <strain evidence="12">CGMCC 1.6333</strain>
    </source>
</reference>
<dbReference type="GO" id="GO:0016117">
    <property type="term" value="P:carotenoid biosynthetic process"/>
    <property type="evidence" value="ECO:0007669"/>
    <property type="project" value="UniProtKB-KW"/>
</dbReference>
<sequence>MKKVVVIGAGIGGLACAIRLAYHGFSVTIVEKESRSGGKLQPVDTADYQFDLGPSTVTMQHVFADLFTACDRRIEDYLTFYPIKDGTRNFFADGNIVDYSTDVDRVEEQIAVFSQHDATNYRAFLEKSSSFYQIAERQFFSQLMYAWKVKLSPHLLFDFVRIKPFTSYQKLLRSYFNHPNTLAMFGRYATYVGSSPYHAPAIFSMMTHLEGKQGVYGIKGGTYAIVSALERLALELNVTIKKNTTVKKININNKKAVGVQTNNGEFSADEVIANVDALTVYQQWLKDHPMNQKITKKEPSLSGMTLLLGIKQQYQQLRHHNIFFPDDYKREFDAIFKDKKMPVDPAIYICNSSYSEPSRAKVGGSNLFVLLNAPSLSKNTMWSSNMNETVRNQVLNRLERNGFTNLEDSIEYEEIMTPDDIKRRTGAYQGTIYGMSSNRFKQAFFRVPNKDTHIEHLYFVGGSTHPGGGTPMVTLSGSLVADDIIDRYKIQRS</sequence>
<evidence type="ECO:0000256" key="8">
    <source>
        <dbReference type="ARBA" id="ARBA00042619"/>
    </source>
</evidence>
<comment type="caution">
    <text evidence="12">The sequence shown here is derived from an EMBL/GenBank/DDBJ whole genome shotgun (WGS) entry which is preliminary data.</text>
</comment>
<dbReference type="InterPro" id="IPR014105">
    <property type="entry name" value="Carotenoid/retinoid_OxRdtase"/>
</dbReference>
<gene>
    <name evidence="12" type="primary">crtP</name>
    <name evidence="12" type="ORF">GCM10011351_28720</name>
</gene>
<keyword evidence="13" id="KW-1185">Reference proteome</keyword>
<feature type="domain" description="Amine oxidase" evidence="11">
    <location>
        <begin position="11"/>
        <end position="485"/>
    </location>
</feature>
<accession>A0A917TWI9</accession>
<dbReference type="EMBL" id="BMLG01000024">
    <property type="protein sequence ID" value="GGM40765.1"/>
    <property type="molecule type" value="Genomic_DNA"/>
</dbReference>
<protein>
    <recommendedName>
        <fullName evidence="6">4,4'-diaponeurosporene oxygenase</fullName>
    </recommendedName>
    <alternativeName>
        <fullName evidence="7">4,4'-diaponeurosporene oxidase</fullName>
    </alternativeName>
    <alternativeName>
        <fullName evidence="8">Carotenoid oxidase</fullName>
    </alternativeName>
</protein>
<name>A0A917TWI9_9BACI</name>
<evidence type="ECO:0000259" key="11">
    <source>
        <dbReference type="Pfam" id="PF01593"/>
    </source>
</evidence>
<dbReference type="AlphaFoldDB" id="A0A917TWI9"/>
<comment type="pathway">
    <text evidence="4">Carotenoid biosynthesis; staphyloxanthin biosynthesis; staphyloxanthin from farnesyl diphosphate: step 3/5.</text>
</comment>
<evidence type="ECO:0000313" key="13">
    <source>
        <dbReference type="Proteomes" id="UP000618460"/>
    </source>
</evidence>
<organism evidence="12 13">
    <name type="scientific">Paraliobacillus quinghaiensis</name>
    <dbReference type="NCBI Taxonomy" id="470815"/>
    <lineage>
        <taxon>Bacteria</taxon>
        <taxon>Bacillati</taxon>
        <taxon>Bacillota</taxon>
        <taxon>Bacilli</taxon>
        <taxon>Bacillales</taxon>
        <taxon>Bacillaceae</taxon>
        <taxon>Paraliobacillus</taxon>
    </lineage>
</organism>
<dbReference type="PANTHER" id="PTHR43734:SF7">
    <property type="entry name" value="4,4'-DIAPONEUROSPORENE OXYGENASE"/>
    <property type="match status" value="1"/>
</dbReference>